<feature type="active site" evidence="5">
    <location>
        <position position="255"/>
    </location>
</feature>
<accession>A0A5E4QCJ1</accession>
<evidence type="ECO:0000256" key="2">
    <source>
        <dbReference type="ARBA" id="ARBA00022694"/>
    </source>
</evidence>
<feature type="active site" evidence="5">
    <location>
        <position position="216"/>
    </location>
</feature>
<feature type="domain" description="TSEN34 N-terminal" evidence="7">
    <location>
        <begin position="2"/>
        <end position="69"/>
    </location>
</feature>
<dbReference type="InterPro" id="IPR036167">
    <property type="entry name" value="tRNA_intron_Endo_cat-like_sf"/>
</dbReference>
<feature type="active site" evidence="5">
    <location>
        <position position="224"/>
    </location>
</feature>
<comment type="similarity">
    <text evidence="1 4">Belongs to the tRNA-intron endonuclease family.</text>
</comment>
<evidence type="ECO:0000256" key="5">
    <source>
        <dbReference type="PIRSR" id="PIRSR017250-50"/>
    </source>
</evidence>
<keyword evidence="2 4" id="KW-0819">tRNA processing</keyword>
<name>A0A5E4QCJ1_9NEOP</name>
<dbReference type="Proteomes" id="UP000324832">
    <property type="component" value="Unassembled WGS sequence"/>
</dbReference>
<dbReference type="GO" id="GO:0000379">
    <property type="term" value="P:tRNA-type intron splice site recognition and cleavage"/>
    <property type="evidence" value="ECO:0007669"/>
    <property type="project" value="UniProtKB-UniRule"/>
</dbReference>
<dbReference type="GO" id="GO:0003676">
    <property type="term" value="F:nucleic acid binding"/>
    <property type="evidence" value="ECO:0007669"/>
    <property type="project" value="InterPro"/>
</dbReference>
<dbReference type="InterPro" id="IPR016690">
    <property type="entry name" value="TSEN34"/>
</dbReference>
<dbReference type="EMBL" id="FZQP02002526">
    <property type="protein sequence ID" value="VVC96002.1"/>
    <property type="molecule type" value="Genomic_DNA"/>
</dbReference>
<organism evidence="8 9">
    <name type="scientific">Leptidea sinapis</name>
    <dbReference type="NCBI Taxonomy" id="189913"/>
    <lineage>
        <taxon>Eukaryota</taxon>
        <taxon>Metazoa</taxon>
        <taxon>Ecdysozoa</taxon>
        <taxon>Arthropoda</taxon>
        <taxon>Hexapoda</taxon>
        <taxon>Insecta</taxon>
        <taxon>Pterygota</taxon>
        <taxon>Neoptera</taxon>
        <taxon>Endopterygota</taxon>
        <taxon>Lepidoptera</taxon>
        <taxon>Glossata</taxon>
        <taxon>Ditrysia</taxon>
        <taxon>Papilionoidea</taxon>
        <taxon>Pieridae</taxon>
        <taxon>Dismorphiinae</taxon>
        <taxon>Leptidea</taxon>
    </lineage>
</organism>
<dbReference type="PIRSF" id="PIRSF017250">
    <property type="entry name" value="tRNA_splic_SEN34"/>
    <property type="match status" value="1"/>
</dbReference>
<dbReference type="AlphaFoldDB" id="A0A5E4QCJ1"/>
<dbReference type="PANTHER" id="PTHR13070:SF0">
    <property type="entry name" value="TRNA-SPLICING ENDONUCLEASE SUBUNIT SEN34"/>
    <property type="match status" value="1"/>
</dbReference>
<dbReference type="InterPro" id="IPR011856">
    <property type="entry name" value="tRNA_endonuc-like_dom_sf"/>
</dbReference>
<dbReference type="InterPro" id="IPR006677">
    <property type="entry name" value="tRNA_intron_Endonuc_cat-like"/>
</dbReference>
<dbReference type="EC" id="4.6.1.16" evidence="4"/>
<evidence type="ECO:0000256" key="4">
    <source>
        <dbReference type="PIRNR" id="PIRNR017250"/>
    </source>
</evidence>
<evidence type="ECO:0000313" key="9">
    <source>
        <dbReference type="Proteomes" id="UP000324832"/>
    </source>
</evidence>
<dbReference type="Pfam" id="PF26577">
    <property type="entry name" value="TSEN34_N"/>
    <property type="match status" value="1"/>
</dbReference>
<evidence type="ECO:0000256" key="3">
    <source>
        <dbReference type="ARBA" id="ARBA00023239"/>
    </source>
</evidence>
<evidence type="ECO:0000313" key="8">
    <source>
        <dbReference type="EMBL" id="VVC96002.1"/>
    </source>
</evidence>
<evidence type="ECO:0000256" key="1">
    <source>
        <dbReference type="ARBA" id="ARBA00008078"/>
    </source>
</evidence>
<dbReference type="GO" id="GO:0000213">
    <property type="term" value="F:tRNA-intron lyase activity"/>
    <property type="evidence" value="ECO:0007669"/>
    <property type="project" value="UniProtKB-UniRule"/>
</dbReference>
<dbReference type="Gene3D" id="3.40.1350.10">
    <property type="match status" value="1"/>
</dbReference>
<dbReference type="InterPro" id="IPR059049">
    <property type="entry name" value="TSEN34_N"/>
</dbReference>
<reference evidence="8 9" key="1">
    <citation type="submission" date="2017-07" db="EMBL/GenBank/DDBJ databases">
        <authorList>
            <person name="Talla V."/>
            <person name="Backstrom N."/>
        </authorList>
    </citation>
    <scope>NUCLEOTIDE SEQUENCE [LARGE SCALE GENOMIC DNA]</scope>
</reference>
<keyword evidence="3 4" id="KW-0456">Lyase</keyword>
<dbReference type="SUPFAM" id="SSF53032">
    <property type="entry name" value="tRNA-intron endonuclease catalytic domain-like"/>
    <property type="match status" value="1"/>
</dbReference>
<proteinExistence type="inferred from homology"/>
<evidence type="ECO:0000259" key="7">
    <source>
        <dbReference type="Pfam" id="PF26577"/>
    </source>
</evidence>
<protein>
    <recommendedName>
        <fullName evidence="4">tRNA-splicing endonuclease subunit Sen34</fullName>
        <ecNumber evidence="4">4.6.1.16</ecNumber>
    </recommendedName>
</protein>
<keyword evidence="9" id="KW-1185">Reference proteome</keyword>
<dbReference type="CDD" id="cd22363">
    <property type="entry name" value="tRNA-intron_lyase_C"/>
    <property type="match status" value="1"/>
</dbReference>
<dbReference type="PANTHER" id="PTHR13070">
    <property type="entry name" value="TRNA-SPLICING ENDONUCLEASE SUBUNIT SEN34-RELATED"/>
    <property type="match status" value="1"/>
</dbReference>
<dbReference type="GO" id="GO:0000214">
    <property type="term" value="C:tRNA-intron endonuclease complex"/>
    <property type="evidence" value="ECO:0007669"/>
    <property type="project" value="UniProtKB-UniRule"/>
</dbReference>
<sequence length="281" mass="31991">MITLFLDCGVAYVWNSDDWYVLRTKYRICGSLIGSLPSHPRQNELQGLPLALMSEETSLLVNEGICELYHLPHLHECPLDELKQKIDEIDRRVLEDQKVCLKKKKIEQLTQKIDVILAGKKQKLLSKGIIDVDLDKNELLQQEINKISDPSPEHLLIHLPTQHHIVTEKRRASLDSLVPSVLDDVGVIKCAVFKDLWKKGYCITNGSKFGSDLLLYPGDPVKFHAGYMVRCISNQTSFYPKTIVAFGRLSVAVNKLAVLAFFNNINKIEYQTIQWHDSVNV</sequence>
<comment type="function">
    <text evidence="4">Constitutes one of the two catalytic subunit of the tRNA-splicing endonuclease complex, a complex responsible for identification and cleavage of the splice sites in pre-tRNA. It cleaves pre-tRNA at the 5'- and 3'-splice sites to release the intron. The products are an intron and two tRNA half-molecules bearing 2',3'-cyclic phosphate and 5'-OH termini. There are no conserved sequences at the splice sites, but the intron is invariably located at the same site in the gene, placing the splice sites an invariant distance from the constant structural features of the tRNA body.</text>
</comment>
<evidence type="ECO:0000259" key="6">
    <source>
        <dbReference type="Pfam" id="PF01974"/>
    </source>
</evidence>
<dbReference type="Pfam" id="PF01974">
    <property type="entry name" value="tRNA_int_endo"/>
    <property type="match status" value="1"/>
</dbReference>
<gene>
    <name evidence="8" type="ORF">LSINAPIS_LOCUS7598</name>
</gene>
<feature type="domain" description="tRNA intron endonuclease catalytic" evidence="6">
    <location>
        <begin position="188"/>
        <end position="270"/>
    </location>
</feature>